<name>A0AAN8L6Q6_9TELE</name>
<organism evidence="1 2">
    <name type="scientific">Coregonus suidteri</name>
    <dbReference type="NCBI Taxonomy" id="861788"/>
    <lineage>
        <taxon>Eukaryota</taxon>
        <taxon>Metazoa</taxon>
        <taxon>Chordata</taxon>
        <taxon>Craniata</taxon>
        <taxon>Vertebrata</taxon>
        <taxon>Euteleostomi</taxon>
        <taxon>Actinopterygii</taxon>
        <taxon>Neopterygii</taxon>
        <taxon>Teleostei</taxon>
        <taxon>Protacanthopterygii</taxon>
        <taxon>Salmoniformes</taxon>
        <taxon>Salmonidae</taxon>
        <taxon>Coregoninae</taxon>
        <taxon>Coregonus</taxon>
    </lineage>
</organism>
<proteinExistence type="predicted"/>
<gene>
    <name evidence="1" type="ORF">J4Q44_G00271750</name>
</gene>
<dbReference type="EMBL" id="JAGTTL010000025">
    <property type="protein sequence ID" value="KAK6302820.1"/>
    <property type="molecule type" value="Genomic_DNA"/>
</dbReference>
<protein>
    <submittedName>
        <fullName evidence="1">Uncharacterized protein</fullName>
    </submittedName>
</protein>
<dbReference type="AlphaFoldDB" id="A0AAN8L6Q6"/>
<reference evidence="1 2" key="1">
    <citation type="submission" date="2021-04" db="EMBL/GenBank/DDBJ databases">
        <authorList>
            <person name="De Guttry C."/>
            <person name="Zahm M."/>
            <person name="Klopp C."/>
            <person name="Cabau C."/>
            <person name="Louis A."/>
            <person name="Berthelot C."/>
            <person name="Parey E."/>
            <person name="Roest Crollius H."/>
            <person name="Montfort J."/>
            <person name="Robinson-Rechavi M."/>
            <person name="Bucao C."/>
            <person name="Bouchez O."/>
            <person name="Gislard M."/>
            <person name="Lluch J."/>
            <person name="Milhes M."/>
            <person name="Lampietro C."/>
            <person name="Lopez Roques C."/>
            <person name="Donnadieu C."/>
            <person name="Braasch I."/>
            <person name="Desvignes T."/>
            <person name="Postlethwait J."/>
            <person name="Bobe J."/>
            <person name="Wedekind C."/>
            <person name="Guiguen Y."/>
        </authorList>
    </citation>
    <scope>NUCLEOTIDE SEQUENCE [LARGE SCALE GENOMIC DNA]</scope>
    <source>
        <strain evidence="1">Cs_M1</strain>
        <tissue evidence="1">Blood</tissue>
    </source>
</reference>
<keyword evidence="2" id="KW-1185">Reference proteome</keyword>
<evidence type="ECO:0000313" key="2">
    <source>
        <dbReference type="Proteomes" id="UP001356427"/>
    </source>
</evidence>
<evidence type="ECO:0000313" key="1">
    <source>
        <dbReference type="EMBL" id="KAK6302820.1"/>
    </source>
</evidence>
<comment type="caution">
    <text evidence="1">The sequence shown here is derived from an EMBL/GenBank/DDBJ whole genome shotgun (WGS) entry which is preliminary data.</text>
</comment>
<dbReference type="Proteomes" id="UP001356427">
    <property type="component" value="Unassembled WGS sequence"/>
</dbReference>
<accession>A0AAN8L6Q6</accession>
<sequence length="79" mass="8443">MRSVGNQYVFVEVININGGLRLKVLFMVGSGPGESYYVGVDVGTARNFHPVAVNQDGEAERNVVMWMDTSPAPAAGLEG</sequence>